<dbReference type="Pfam" id="PF05207">
    <property type="entry name" value="Zn_ribbon_CSL"/>
    <property type="match status" value="1"/>
</dbReference>
<comment type="pathway">
    <text evidence="4">Protein modification; peptidyl-diphthamide biosynthesis.</text>
</comment>
<dbReference type="GO" id="GO:0046872">
    <property type="term" value="F:metal ion binding"/>
    <property type="evidence" value="ECO:0007669"/>
    <property type="project" value="UniProtKB-KW"/>
</dbReference>
<dbReference type="Gene3D" id="1.10.287.110">
    <property type="entry name" value="DnaJ domain"/>
    <property type="match status" value="1"/>
</dbReference>
<proteinExistence type="inferred from homology"/>
<dbReference type="GO" id="GO:0017183">
    <property type="term" value="P:protein histidyl modification to diphthamide"/>
    <property type="evidence" value="ECO:0007669"/>
    <property type="project" value="UniProtKB-UniPathway"/>
</dbReference>
<dbReference type="PANTHER" id="PTHR21454:SF46">
    <property type="entry name" value="DIPHTHAMIDE BIOSYNTHESIS PROTEIN 4"/>
    <property type="match status" value="1"/>
</dbReference>
<keyword evidence="15" id="KW-1185">Reference proteome</keyword>
<evidence type="ECO:0000256" key="9">
    <source>
        <dbReference type="ARBA" id="ARBA00022833"/>
    </source>
</evidence>
<evidence type="ECO:0000256" key="10">
    <source>
        <dbReference type="ARBA" id="ARBA00023004"/>
    </source>
</evidence>
<dbReference type="SMART" id="SM00271">
    <property type="entry name" value="DnaJ"/>
    <property type="match status" value="1"/>
</dbReference>
<dbReference type="SUPFAM" id="SSF46565">
    <property type="entry name" value="Chaperone J-domain"/>
    <property type="match status" value="1"/>
</dbReference>
<dbReference type="CDD" id="cd06257">
    <property type="entry name" value="DnaJ"/>
    <property type="match status" value="1"/>
</dbReference>
<sequence length="178" mass="19419">MVYTKNYYRILGLETKSREHLDQDDLKKAYRTALLGAHPDTASASQGGQGKNEVYTVDDVKEAFGVLSDATQRVEYDGWIAGRGVEEGREGFLLGLEVLDLSDFVAGEDEGSDAEVGGNGATGPQVEWTRSCRCGNEKGFRITEKELEDAEGRGEKEVLVGCEGCSLWVRVGFDVEEG</sequence>
<evidence type="ECO:0000256" key="11">
    <source>
        <dbReference type="ARBA" id="ARBA00023242"/>
    </source>
</evidence>
<dbReference type="PANTHER" id="PTHR21454">
    <property type="entry name" value="DPH3 HOMOLOG-RELATED"/>
    <property type="match status" value="1"/>
</dbReference>
<dbReference type="EMBL" id="MU006777">
    <property type="protein sequence ID" value="KAF2645994.1"/>
    <property type="molecule type" value="Genomic_DNA"/>
</dbReference>
<evidence type="ECO:0000259" key="13">
    <source>
        <dbReference type="PROSITE" id="PS51074"/>
    </source>
</evidence>
<keyword evidence="8" id="KW-0479">Metal-binding</keyword>
<evidence type="ECO:0000256" key="3">
    <source>
        <dbReference type="ARBA" id="ARBA00004496"/>
    </source>
</evidence>
<gene>
    <name evidence="14" type="ORF">P280DRAFT_443043</name>
</gene>
<dbReference type="InterPro" id="IPR007872">
    <property type="entry name" value="DPH_MB_dom"/>
</dbReference>
<evidence type="ECO:0000313" key="14">
    <source>
        <dbReference type="EMBL" id="KAF2645994.1"/>
    </source>
</evidence>
<dbReference type="InterPro" id="IPR036671">
    <property type="entry name" value="DPH_MB_sf"/>
</dbReference>
<evidence type="ECO:0000259" key="12">
    <source>
        <dbReference type="PROSITE" id="PS50076"/>
    </source>
</evidence>
<evidence type="ECO:0000256" key="6">
    <source>
        <dbReference type="ARBA" id="ARBA00021797"/>
    </source>
</evidence>
<dbReference type="PROSITE" id="PS50076">
    <property type="entry name" value="DNAJ_2"/>
    <property type="match status" value="1"/>
</dbReference>
<dbReference type="InterPro" id="IPR001623">
    <property type="entry name" value="DnaJ_domain"/>
</dbReference>
<name>A0A6A6SIF1_9PLEO</name>
<dbReference type="OrthoDB" id="445556at2759"/>
<feature type="domain" description="DPH-type MB" evidence="13">
    <location>
        <begin position="95"/>
        <end position="174"/>
    </location>
</feature>
<dbReference type="InterPro" id="IPR044248">
    <property type="entry name" value="DPH3/4-like"/>
</dbReference>
<evidence type="ECO:0000256" key="5">
    <source>
        <dbReference type="ARBA" id="ARBA00006169"/>
    </source>
</evidence>
<feature type="domain" description="J" evidence="12">
    <location>
        <begin position="6"/>
        <end position="80"/>
    </location>
</feature>
<organism evidence="14 15">
    <name type="scientific">Massarina eburnea CBS 473.64</name>
    <dbReference type="NCBI Taxonomy" id="1395130"/>
    <lineage>
        <taxon>Eukaryota</taxon>
        <taxon>Fungi</taxon>
        <taxon>Dikarya</taxon>
        <taxon>Ascomycota</taxon>
        <taxon>Pezizomycotina</taxon>
        <taxon>Dothideomycetes</taxon>
        <taxon>Pleosporomycetidae</taxon>
        <taxon>Pleosporales</taxon>
        <taxon>Massarineae</taxon>
        <taxon>Massarinaceae</taxon>
        <taxon>Massarina</taxon>
    </lineage>
</organism>
<evidence type="ECO:0000256" key="8">
    <source>
        <dbReference type="ARBA" id="ARBA00022723"/>
    </source>
</evidence>
<dbReference type="UniPathway" id="UPA00559"/>
<keyword evidence="11" id="KW-0539">Nucleus</keyword>
<comment type="subcellular location">
    <subcellularLocation>
        <location evidence="3">Cytoplasm</location>
    </subcellularLocation>
    <subcellularLocation>
        <location evidence="2">Nucleus</location>
    </subcellularLocation>
</comment>
<dbReference type="Gene3D" id="3.10.660.10">
    <property type="entry name" value="DPH Zinc finger"/>
    <property type="match status" value="1"/>
</dbReference>
<protein>
    <recommendedName>
        <fullName evidence="6">Diphthamide biosynthesis protein 4</fullName>
    </recommendedName>
</protein>
<accession>A0A6A6SIF1</accession>
<reference evidence="14" key="1">
    <citation type="journal article" date="2020" name="Stud. Mycol.">
        <title>101 Dothideomycetes genomes: a test case for predicting lifestyles and emergence of pathogens.</title>
        <authorList>
            <person name="Haridas S."/>
            <person name="Albert R."/>
            <person name="Binder M."/>
            <person name="Bloem J."/>
            <person name="Labutti K."/>
            <person name="Salamov A."/>
            <person name="Andreopoulos B."/>
            <person name="Baker S."/>
            <person name="Barry K."/>
            <person name="Bills G."/>
            <person name="Bluhm B."/>
            <person name="Cannon C."/>
            <person name="Castanera R."/>
            <person name="Culley D."/>
            <person name="Daum C."/>
            <person name="Ezra D."/>
            <person name="Gonzalez J."/>
            <person name="Henrissat B."/>
            <person name="Kuo A."/>
            <person name="Liang C."/>
            <person name="Lipzen A."/>
            <person name="Lutzoni F."/>
            <person name="Magnuson J."/>
            <person name="Mondo S."/>
            <person name="Nolan M."/>
            <person name="Ohm R."/>
            <person name="Pangilinan J."/>
            <person name="Park H.-J."/>
            <person name="Ramirez L."/>
            <person name="Alfaro M."/>
            <person name="Sun H."/>
            <person name="Tritt A."/>
            <person name="Yoshinaga Y."/>
            <person name="Zwiers L.-H."/>
            <person name="Turgeon B."/>
            <person name="Goodwin S."/>
            <person name="Spatafora J."/>
            <person name="Crous P."/>
            <person name="Grigoriev I."/>
        </authorList>
    </citation>
    <scope>NUCLEOTIDE SEQUENCE</scope>
    <source>
        <strain evidence="14">CBS 473.64</strain>
    </source>
</reference>
<evidence type="ECO:0000256" key="2">
    <source>
        <dbReference type="ARBA" id="ARBA00004123"/>
    </source>
</evidence>
<dbReference type="PROSITE" id="PS51074">
    <property type="entry name" value="DPH_MB"/>
    <property type="match status" value="1"/>
</dbReference>
<dbReference type="GO" id="GO:0005634">
    <property type="term" value="C:nucleus"/>
    <property type="evidence" value="ECO:0007669"/>
    <property type="project" value="UniProtKB-SubCell"/>
</dbReference>
<dbReference type="Proteomes" id="UP000799753">
    <property type="component" value="Unassembled WGS sequence"/>
</dbReference>
<dbReference type="SUPFAM" id="SSF144217">
    <property type="entry name" value="CSL zinc finger"/>
    <property type="match status" value="1"/>
</dbReference>
<evidence type="ECO:0000256" key="4">
    <source>
        <dbReference type="ARBA" id="ARBA00005156"/>
    </source>
</evidence>
<evidence type="ECO:0000313" key="15">
    <source>
        <dbReference type="Proteomes" id="UP000799753"/>
    </source>
</evidence>
<comment type="function">
    <text evidence="1">Required for the first step of diphthamide biosynthesis, the transfer of 3-amino-3-carboxypropyl from S-adenosyl-L-methionine to a histidine residue. Diphthamide is a post-translational modification of histidine which occurs in elongation factor 2.</text>
</comment>
<dbReference type="Pfam" id="PF00226">
    <property type="entry name" value="DnaJ"/>
    <property type="match status" value="1"/>
</dbReference>
<dbReference type="InterPro" id="IPR036869">
    <property type="entry name" value="J_dom_sf"/>
</dbReference>
<comment type="similarity">
    <text evidence="5">Belongs to the DPH4 family.</text>
</comment>
<evidence type="ECO:0000256" key="1">
    <source>
        <dbReference type="ARBA" id="ARBA00003474"/>
    </source>
</evidence>
<dbReference type="GO" id="GO:0005737">
    <property type="term" value="C:cytoplasm"/>
    <property type="evidence" value="ECO:0007669"/>
    <property type="project" value="UniProtKB-SubCell"/>
</dbReference>
<evidence type="ECO:0000256" key="7">
    <source>
        <dbReference type="ARBA" id="ARBA00022490"/>
    </source>
</evidence>
<keyword evidence="7" id="KW-0963">Cytoplasm</keyword>
<dbReference type="AlphaFoldDB" id="A0A6A6SIF1"/>
<keyword evidence="9" id="KW-0862">Zinc</keyword>
<keyword evidence="10" id="KW-0408">Iron</keyword>